<evidence type="ECO:0000259" key="4">
    <source>
        <dbReference type="Pfam" id="PF00497"/>
    </source>
</evidence>
<dbReference type="PANTHER" id="PTHR37423:SF2">
    <property type="entry name" value="MEMBRANE-BOUND LYTIC MUREIN TRANSGLYCOSYLASE C"/>
    <property type="match status" value="1"/>
</dbReference>
<keyword evidence="3" id="KW-0998">Cell outer membrane</keyword>
<dbReference type="InterPro" id="IPR001638">
    <property type="entry name" value="Solute-binding_3/MltF_N"/>
</dbReference>
<evidence type="ECO:0000256" key="3">
    <source>
        <dbReference type="ARBA" id="ARBA00023237"/>
    </source>
</evidence>
<comment type="similarity">
    <text evidence="2">Belongs to the transglycosylase Slt family.</text>
</comment>
<dbReference type="Pfam" id="PF01464">
    <property type="entry name" value="SLT"/>
    <property type="match status" value="1"/>
</dbReference>
<dbReference type="Pfam" id="PF00497">
    <property type="entry name" value="SBP_bac_3"/>
    <property type="match status" value="1"/>
</dbReference>
<dbReference type="PANTHER" id="PTHR37423">
    <property type="entry name" value="SOLUBLE LYTIC MUREIN TRANSGLYCOSYLASE-RELATED"/>
    <property type="match status" value="1"/>
</dbReference>
<dbReference type="InterPro" id="IPR023346">
    <property type="entry name" value="Lysozyme-like_dom_sf"/>
</dbReference>
<dbReference type="Gene3D" id="3.40.190.10">
    <property type="entry name" value="Periplasmic binding protein-like II"/>
    <property type="match status" value="1"/>
</dbReference>
<evidence type="ECO:0000256" key="2">
    <source>
        <dbReference type="ARBA" id="ARBA00007734"/>
    </source>
</evidence>
<dbReference type="AlphaFoldDB" id="A0A345P595"/>
<reference evidence="6 7" key="1">
    <citation type="submission" date="2018-07" db="EMBL/GenBank/DDBJ databases">
        <title>Genome sequencing of Moraxellaceae gen. HYN0046.</title>
        <authorList>
            <person name="Kim M."/>
            <person name="Yi H."/>
        </authorList>
    </citation>
    <scope>NUCLEOTIDE SEQUENCE [LARGE SCALE GENOMIC DNA]</scope>
    <source>
        <strain evidence="6 7">HYN0046</strain>
    </source>
</reference>
<keyword evidence="7" id="KW-1185">Reference proteome</keyword>
<dbReference type="GO" id="GO:0009279">
    <property type="term" value="C:cell outer membrane"/>
    <property type="evidence" value="ECO:0007669"/>
    <property type="project" value="UniProtKB-SubCell"/>
</dbReference>
<evidence type="ECO:0000313" key="6">
    <source>
        <dbReference type="EMBL" id="AXI02454.1"/>
    </source>
</evidence>
<accession>A0A345P595</accession>
<proteinExistence type="inferred from homology"/>
<sequence>MRPISDWLALRPAFFSLNNDSTQSPKIRLNQEQTETIQSYSFSKKTAFNTLKKPVLVSSLIIAGLSLQGFGEATQLDQVIESQKLRVVSVAGDTTFFSRDSFLHGFGYEMSREFARDLNVKFEFKQVATTAAALDLVKKGKADIALTTATTSQLQSKSLAAVDLTCGNTQVLTTQGLDPALNWAFRDGLDPLVGSSHGFVCEQRQIGSTKQLAAFYSRTMMNDQVERTAFAEALSTRLPLLKASFQMNAKQQKIDWQLLAAVSYQESHLVSTAISPTGVTGLMMLTQGTAMQMGVKNRRDPVESIKGGAQYLKLMQDQYTDIPNPDRVWFSLAAYNMGTGTLERVRTMLRKAGKNPNNWADVFQYLADNKAKNTQYGQCMHYVTRIRGYLEAIKQDRNLTKI</sequence>
<dbReference type="EMBL" id="CP031222">
    <property type="protein sequence ID" value="AXI02454.1"/>
    <property type="molecule type" value="Genomic_DNA"/>
</dbReference>
<comment type="subcellular location">
    <subcellularLocation>
        <location evidence="1">Cell outer membrane</location>
        <topology evidence="1">Peripheral membrane protein</topology>
    </subcellularLocation>
</comment>
<dbReference type="OrthoDB" id="9815002at2"/>
<dbReference type="KEGG" id="mbah:HYN46_06205"/>
<dbReference type="InterPro" id="IPR008258">
    <property type="entry name" value="Transglycosylase_SLT_dom_1"/>
</dbReference>
<keyword evidence="3" id="KW-0472">Membrane</keyword>
<organism evidence="6 7">
    <name type="scientific">Aquirhabdus parva</name>
    <dbReference type="NCBI Taxonomy" id="2283318"/>
    <lineage>
        <taxon>Bacteria</taxon>
        <taxon>Pseudomonadati</taxon>
        <taxon>Pseudomonadota</taxon>
        <taxon>Gammaproteobacteria</taxon>
        <taxon>Moraxellales</taxon>
        <taxon>Moraxellaceae</taxon>
        <taxon>Aquirhabdus</taxon>
    </lineage>
</organism>
<dbReference type="Gene3D" id="1.10.530.10">
    <property type="match status" value="1"/>
</dbReference>
<feature type="domain" description="Solute-binding protein family 3/N-terminal" evidence="4">
    <location>
        <begin position="99"/>
        <end position="223"/>
    </location>
</feature>
<protein>
    <submittedName>
        <fullName evidence="6">ABC transporter substrate-binding protein</fullName>
    </submittedName>
</protein>
<dbReference type="SUPFAM" id="SSF53850">
    <property type="entry name" value="Periplasmic binding protein-like II"/>
    <property type="match status" value="1"/>
</dbReference>
<gene>
    <name evidence="6" type="ORF">HYN46_06205</name>
</gene>
<evidence type="ECO:0000259" key="5">
    <source>
        <dbReference type="Pfam" id="PF01464"/>
    </source>
</evidence>
<dbReference type="RefSeq" id="WP_114898564.1">
    <property type="nucleotide sequence ID" value="NZ_CP031222.1"/>
</dbReference>
<feature type="domain" description="Transglycosylase SLT" evidence="5">
    <location>
        <begin position="245"/>
        <end position="347"/>
    </location>
</feature>
<evidence type="ECO:0000256" key="1">
    <source>
        <dbReference type="ARBA" id="ARBA00004339"/>
    </source>
</evidence>
<evidence type="ECO:0000313" key="7">
    <source>
        <dbReference type="Proteomes" id="UP000253940"/>
    </source>
</evidence>
<dbReference type="SUPFAM" id="SSF53955">
    <property type="entry name" value="Lysozyme-like"/>
    <property type="match status" value="1"/>
</dbReference>
<dbReference type="Proteomes" id="UP000253940">
    <property type="component" value="Chromosome"/>
</dbReference>
<name>A0A345P595_9GAMM</name>